<feature type="signal peptide" evidence="1">
    <location>
        <begin position="1"/>
        <end position="23"/>
    </location>
</feature>
<accession>A0A1H9JQH2</accession>
<keyword evidence="3" id="KW-1185">Reference proteome</keyword>
<dbReference type="EMBL" id="FOGF01000010">
    <property type="protein sequence ID" value="SEQ89077.1"/>
    <property type="molecule type" value="Genomic_DNA"/>
</dbReference>
<dbReference type="STRING" id="137733.SAMN05421767_1101"/>
<feature type="non-terminal residue" evidence="2">
    <location>
        <position position="52"/>
    </location>
</feature>
<evidence type="ECO:0000313" key="3">
    <source>
        <dbReference type="Proteomes" id="UP000198556"/>
    </source>
</evidence>
<organism evidence="2 3">
    <name type="scientific">Granulicatella balaenopterae</name>
    <dbReference type="NCBI Taxonomy" id="137733"/>
    <lineage>
        <taxon>Bacteria</taxon>
        <taxon>Bacillati</taxon>
        <taxon>Bacillota</taxon>
        <taxon>Bacilli</taxon>
        <taxon>Lactobacillales</taxon>
        <taxon>Carnobacteriaceae</taxon>
        <taxon>Granulicatella</taxon>
    </lineage>
</organism>
<proteinExistence type="predicted"/>
<reference evidence="2 3" key="1">
    <citation type="submission" date="2016-10" db="EMBL/GenBank/DDBJ databases">
        <authorList>
            <person name="de Groot N.N."/>
        </authorList>
    </citation>
    <scope>NUCLEOTIDE SEQUENCE [LARGE SCALE GENOMIC DNA]</scope>
    <source>
        <strain evidence="2 3">DSM 15827</strain>
    </source>
</reference>
<evidence type="ECO:0000313" key="2">
    <source>
        <dbReference type="EMBL" id="SEQ89077.1"/>
    </source>
</evidence>
<sequence length="52" mass="5717">MKKIFITMLLIAGVGISSPTAQAATNEIDKIEYNAKDRSIPQVRGIIHDIFS</sequence>
<dbReference type="Proteomes" id="UP000198556">
    <property type="component" value="Unassembled WGS sequence"/>
</dbReference>
<name>A0A1H9JQH2_9LACT</name>
<gene>
    <name evidence="2" type="ORF">SAMN05421767_1101</name>
</gene>
<dbReference type="AlphaFoldDB" id="A0A1H9JQH2"/>
<feature type="chain" id="PRO_5011474751" evidence="1">
    <location>
        <begin position="24"/>
        <end position="52"/>
    </location>
</feature>
<keyword evidence="1" id="KW-0732">Signal</keyword>
<evidence type="ECO:0000256" key="1">
    <source>
        <dbReference type="SAM" id="SignalP"/>
    </source>
</evidence>
<protein>
    <submittedName>
        <fullName evidence="2">Uncharacterized protein</fullName>
    </submittedName>
</protein>